<evidence type="ECO:0000313" key="2">
    <source>
        <dbReference type="Proteomes" id="UP000490800"/>
    </source>
</evidence>
<dbReference type="OrthoDB" id="2596663at2"/>
<dbReference type="AlphaFoldDB" id="A0A7X3FLT6"/>
<dbReference type="RefSeq" id="WP_157338384.1">
    <property type="nucleotide sequence ID" value="NZ_RHLK01000016.1"/>
</dbReference>
<protein>
    <submittedName>
        <fullName evidence="1">Uncharacterized protein</fullName>
    </submittedName>
</protein>
<evidence type="ECO:0000313" key="1">
    <source>
        <dbReference type="EMBL" id="MVP01983.1"/>
    </source>
</evidence>
<organism evidence="1 2">
    <name type="scientific">Paenibacillus lutrae</name>
    <dbReference type="NCBI Taxonomy" id="2078573"/>
    <lineage>
        <taxon>Bacteria</taxon>
        <taxon>Bacillati</taxon>
        <taxon>Bacillota</taxon>
        <taxon>Bacilli</taxon>
        <taxon>Bacillales</taxon>
        <taxon>Paenibacillaceae</taxon>
        <taxon>Paenibacillus</taxon>
    </lineage>
</organism>
<comment type="caution">
    <text evidence="1">The sequence shown here is derived from an EMBL/GenBank/DDBJ whole genome shotgun (WGS) entry which is preliminary data.</text>
</comment>
<gene>
    <name evidence="1" type="ORF">EDM21_21120</name>
</gene>
<sequence>MKEFSKTLTTTTKPFSFVHKTLSDFGFASTNDLGVPKYVTTFADSLTKRNYKLAIPTRSLDNGHTEVRLGQTKFESEEEPPNRIIEAAVCKMKELADYLRQPVKRHQTVQTANNGYMATHARDLKRLGNEMKKMKTNSELKQTGLIPDPIQ</sequence>
<proteinExistence type="predicted"/>
<reference evidence="1 2" key="1">
    <citation type="journal article" date="2019" name="Microorganisms">
        <title>Paenibacillus lutrae sp. nov., A Chitinolytic Species Isolated from A River Otter in Castril Natural Park, Granada, Spain.</title>
        <authorList>
            <person name="Rodriguez M."/>
            <person name="Reina J.C."/>
            <person name="Bejar V."/>
            <person name="Llamas I."/>
        </authorList>
    </citation>
    <scope>NUCLEOTIDE SEQUENCE [LARGE SCALE GENOMIC DNA]</scope>
    <source>
        <strain evidence="1 2">N10</strain>
    </source>
</reference>
<keyword evidence="2" id="KW-1185">Reference proteome</keyword>
<dbReference type="Proteomes" id="UP000490800">
    <property type="component" value="Unassembled WGS sequence"/>
</dbReference>
<accession>A0A7X3FLT6</accession>
<dbReference type="EMBL" id="RHLK01000016">
    <property type="protein sequence ID" value="MVP01983.1"/>
    <property type="molecule type" value="Genomic_DNA"/>
</dbReference>
<name>A0A7X3FLT6_9BACL</name>